<comment type="caution">
    <text evidence="2">The sequence shown here is derived from an EMBL/GenBank/DDBJ whole genome shotgun (WGS) entry which is preliminary data.</text>
</comment>
<organism evidence="2 3">
    <name type="scientific">Rhodococcoides trifolii</name>
    <dbReference type="NCBI Taxonomy" id="908250"/>
    <lineage>
        <taxon>Bacteria</taxon>
        <taxon>Bacillati</taxon>
        <taxon>Actinomycetota</taxon>
        <taxon>Actinomycetes</taxon>
        <taxon>Mycobacteriales</taxon>
        <taxon>Nocardiaceae</taxon>
        <taxon>Rhodococcoides</taxon>
    </lineage>
</organism>
<dbReference type="PANTHER" id="PTHR47837:SF1">
    <property type="entry name" value="GTP PYROPHOSPHOKINASE YJBM"/>
    <property type="match status" value="1"/>
</dbReference>
<keyword evidence="3" id="KW-1185">Reference proteome</keyword>
<dbReference type="Proteomes" id="UP000654257">
    <property type="component" value="Unassembled WGS sequence"/>
</dbReference>
<dbReference type="InterPro" id="IPR007685">
    <property type="entry name" value="RelA_SpoT"/>
</dbReference>
<dbReference type="AlphaFoldDB" id="A0A917CWM9"/>
<evidence type="ECO:0000313" key="2">
    <source>
        <dbReference type="EMBL" id="GGG00230.1"/>
    </source>
</evidence>
<dbReference type="InterPro" id="IPR043519">
    <property type="entry name" value="NT_sf"/>
</dbReference>
<dbReference type="Gene3D" id="3.30.460.10">
    <property type="entry name" value="Beta Polymerase, domain 2"/>
    <property type="match status" value="1"/>
</dbReference>
<dbReference type="CDD" id="cd05399">
    <property type="entry name" value="NT_Rel-Spo_like"/>
    <property type="match status" value="1"/>
</dbReference>
<dbReference type="GO" id="GO:0015969">
    <property type="term" value="P:guanosine tetraphosphate metabolic process"/>
    <property type="evidence" value="ECO:0007669"/>
    <property type="project" value="InterPro"/>
</dbReference>
<dbReference type="InterPro" id="IPR052366">
    <property type="entry name" value="GTP_Pyrophosphokinase"/>
</dbReference>
<reference evidence="2" key="2">
    <citation type="submission" date="2020-09" db="EMBL/GenBank/DDBJ databases">
        <authorList>
            <person name="Sun Q."/>
            <person name="Sedlacek I."/>
        </authorList>
    </citation>
    <scope>NUCLEOTIDE SEQUENCE</scope>
    <source>
        <strain evidence="2">CCM 7905</strain>
    </source>
</reference>
<dbReference type="EMBL" id="BMCU01000001">
    <property type="protein sequence ID" value="GGG00230.1"/>
    <property type="molecule type" value="Genomic_DNA"/>
</dbReference>
<protein>
    <recommendedName>
        <fullName evidence="1">RelA/SpoT domain-containing protein</fullName>
    </recommendedName>
</protein>
<dbReference type="PANTHER" id="PTHR47837">
    <property type="entry name" value="GTP PYROPHOSPHOKINASE YJBM"/>
    <property type="match status" value="1"/>
</dbReference>
<sequence>MTAVTAPEADPLDDLVEELYTDRARAWEAALVTAQTFLDTIADEILDNLDRDRLNADTARIKDPARAADKIRRRIAEGRIDMPRTPDDVASALSDIVGVKVLCKSPRDLTAFTEKLVQACESAHCPIDFAETPVDYVTYPKPSGYRAFHAVLVVGVATHQGIVSVKVEVQVKTRLQDAWGELTHEDMYKPGGALKPTERHSEYATSMATLLAEVDAMADTLASQLEELTTAAGAQASGPTIRVRVVRTGPRYALAVADDGRRGLIPARSVKDAAKSRQRIKVDHYLSVGQHVDVTVDDTDDALYYNVVGPLERTKPL</sequence>
<dbReference type="SUPFAM" id="SSF81301">
    <property type="entry name" value="Nucleotidyltransferase"/>
    <property type="match status" value="1"/>
</dbReference>
<name>A0A917CWM9_9NOCA</name>
<feature type="domain" description="RelA/SpoT" evidence="1">
    <location>
        <begin position="59"/>
        <end position="194"/>
    </location>
</feature>
<evidence type="ECO:0000313" key="3">
    <source>
        <dbReference type="Proteomes" id="UP000654257"/>
    </source>
</evidence>
<accession>A0A917CWM9</accession>
<gene>
    <name evidence="2" type="ORF">GCM10007304_12710</name>
</gene>
<dbReference type="Pfam" id="PF04607">
    <property type="entry name" value="RelA_SpoT"/>
    <property type="match status" value="1"/>
</dbReference>
<evidence type="ECO:0000259" key="1">
    <source>
        <dbReference type="SMART" id="SM00954"/>
    </source>
</evidence>
<dbReference type="SMART" id="SM00954">
    <property type="entry name" value="RelA_SpoT"/>
    <property type="match status" value="1"/>
</dbReference>
<reference evidence="2" key="1">
    <citation type="journal article" date="2014" name="Int. J. Syst. Evol. Microbiol.">
        <title>Complete genome sequence of Corynebacterium casei LMG S-19264T (=DSM 44701T), isolated from a smear-ripened cheese.</title>
        <authorList>
            <consortium name="US DOE Joint Genome Institute (JGI-PGF)"/>
            <person name="Walter F."/>
            <person name="Albersmeier A."/>
            <person name="Kalinowski J."/>
            <person name="Ruckert C."/>
        </authorList>
    </citation>
    <scope>NUCLEOTIDE SEQUENCE</scope>
    <source>
        <strain evidence="2">CCM 7905</strain>
    </source>
</reference>
<proteinExistence type="predicted"/>